<dbReference type="AlphaFoldDB" id="A0A2I2FSL0"/>
<dbReference type="RefSeq" id="XP_024698909.1">
    <property type="nucleotide sequence ID" value="XM_024847181.1"/>
</dbReference>
<dbReference type="EMBL" id="MSFO01000010">
    <property type="protein sequence ID" value="PLB43607.1"/>
    <property type="molecule type" value="Genomic_DNA"/>
</dbReference>
<dbReference type="GO" id="GO:0016491">
    <property type="term" value="F:oxidoreductase activity"/>
    <property type="evidence" value="ECO:0007669"/>
    <property type="project" value="UniProtKB-KW"/>
</dbReference>
<gene>
    <name evidence="5" type="ORF">P170DRAFT_417808</name>
</gene>
<dbReference type="STRING" id="1392250.A0A2I2FSL0"/>
<evidence type="ECO:0000256" key="1">
    <source>
        <dbReference type="ARBA" id="ARBA00006328"/>
    </source>
</evidence>
<dbReference type="OrthoDB" id="300709at2759"/>
<dbReference type="Pfam" id="PF05368">
    <property type="entry name" value="NmrA"/>
    <property type="match status" value="1"/>
</dbReference>
<evidence type="ECO:0000313" key="6">
    <source>
        <dbReference type="Proteomes" id="UP000234275"/>
    </source>
</evidence>
<evidence type="ECO:0000313" key="5">
    <source>
        <dbReference type="EMBL" id="PLB43607.1"/>
    </source>
</evidence>
<keyword evidence="3" id="KW-0560">Oxidoreductase</keyword>
<dbReference type="InterPro" id="IPR051164">
    <property type="entry name" value="NmrA-like_oxidored"/>
</dbReference>
<accession>A0A2I2FSL0</accession>
<dbReference type="InterPro" id="IPR008030">
    <property type="entry name" value="NmrA-like"/>
</dbReference>
<dbReference type="PANTHER" id="PTHR42748:SF30">
    <property type="entry name" value="NMRA-LIKE DOMAIN-CONTAINING PROTEIN"/>
    <property type="match status" value="1"/>
</dbReference>
<keyword evidence="2" id="KW-0521">NADP</keyword>
<evidence type="ECO:0000256" key="3">
    <source>
        <dbReference type="ARBA" id="ARBA00023002"/>
    </source>
</evidence>
<organism evidence="5 6">
    <name type="scientific">Aspergillus steynii IBT 23096</name>
    <dbReference type="NCBI Taxonomy" id="1392250"/>
    <lineage>
        <taxon>Eukaryota</taxon>
        <taxon>Fungi</taxon>
        <taxon>Dikarya</taxon>
        <taxon>Ascomycota</taxon>
        <taxon>Pezizomycotina</taxon>
        <taxon>Eurotiomycetes</taxon>
        <taxon>Eurotiomycetidae</taxon>
        <taxon>Eurotiales</taxon>
        <taxon>Aspergillaceae</taxon>
        <taxon>Aspergillus</taxon>
        <taxon>Aspergillus subgen. Circumdati</taxon>
    </lineage>
</organism>
<dbReference type="Gene3D" id="3.40.50.720">
    <property type="entry name" value="NAD(P)-binding Rossmann-like Domain"/>
    <property type="match status" value="1"/>
</dbReference>
<dbReference type="VEuPathDB" id="FungiDB:P170DRAFT_417808"/>
<protein>
    <submittedName>
        <fullName evidence="5">NmrA-like family protein</fullName>
    </submittedName>
</protein>
<keyword evidence="6" id="KW-1185">Reference proteome</keyword>
<dbReference type="PANTHER" id="PTHR42748">
    <property type="entry name" value="NITROGEN METABOLITE REPRESSION PROTEIN NMRA FAMILY MEMBER"/>
    <property type="match status" value="1"/>
</dbReference>
<dbReference type="Gene3D" id="3.90.25.10">
    <property type="entry name" value="UDP-galactose 4-epimerase, domain 1"/>
    <property type="match status" value="1"/>
</dbReference>
<evidence type="ECO:0000256" key="2">
    <source>
        <dbReference type="ARBA" id="ARBA00022857"/>
    </source>
</evidence>
<dbReference type="Proteomes" id="UP000234275">
    <property type="component" value="Unassembled WGS sequence"/>
</dbReference>
<dbReference type="InterPro" id="IPR036291">
    <property type="entry name" value="NAD(P)-bd_dom_sf"/>
</dbReference>
<comment type="caution">
    <text evidence="5">The sequence shown here is derived from an EMBL/GenBank/DDBJ whole genome shotgun (WGS) entry which is preliminary data.</text>
</comment>
<comment type="similarity">
    <text evidence="1">Belongs to the NmrA-type oxidoreductase family.</text>
</comment>
<reference evidence="5 6" key="1">
    <citation type="submission" date="2016-12" db="EMBL/GenBank/DDBJ databases">
        <title>The genomes of Aspergillus section Nigri reveals drivers in fungal speciation.</title>
        <authorList>
            <consortium name="DOE Joint Genome Institute"/>
            <person name="Vesth T.C."/>
            <person name="Nybo J."/>
            <person name="Theobald S."/>
            <person name="Brandl J."/>
            <person name="Frisvad J.C."/>
            <person name="Nielsen K.F."/>
            <person name="Lyhne E.K."/>
            <person name="Kogle M.E."/>
            <person name="Kuo A."/>
            <person name="Riley R."/>
            <person name="Clum A."/>
            <person name="Nolan M."/>
            <person name="Lipzen A."/>
            <person name="Salamov A."/>
            <person name="Henrissat B."/>
            <person name="Wiebenga A."/>
            <person name="De Vries R.P."/>
            <person name="Grigoriev I.V."/>
            <person name="Mortensen U.H."/>
            <person name="Andersen M.R."/>
            <person name="Baker S.E."/>
        </authorList>
    </citation>
    <scope>NUCLEOTIDE SEQUENCE [LARGE SCALE GENOMIC DNA]</scope>
    <source>
        <strain evidence="5 6">IBT 23096</strain>
    </source>
</reference>
<name>A0A2I2FSL0_9EURO</name>
<dbReference type="GeneID" id="36554880"/>
<dbReference type="SUPFAM" id="SSF51735">
    <property type="entry name" value="NAD(P)-binding Rossmann-fold domains"/>
    <property type="match status" value="1"/>
</dbReference>
<dbReference type="GO" id="GO:0005634">
    <property type="term" value="C:nucleus"/>
    <property type="evidence" value="ECO:0007669"/>
    <property type="project" value="TreeGrafter"/>
</dbReference>
<feature type="domain" description="NmrA-like" evidence="4">
    <location>
        <begin position="11"/>
        <end position="271"/>
    </location>
</feature>
<sequence>MPPDPTSARRIITVFGTGKQAGAVARSLLADRISNFHVRAVSRHPDSAAARSLAALGAEIVHADGWDRDALTRAFAGSWAAFVNTNSDDPSFLQPDGPTELDLGRTIIDCLGAAGVQHLVYSCFASSLEQTQGKLFIKPMEMKYRALRYAHATNHFTTICGIYAAWYFEQFLDRSTADVFGGFPLVQDSDGYFTFRPPVWGDVELPSFVSVTHDFGDIVHGVLLQPEEWNGKSIPATSDVLSFEDVTAAFEDATGQKARYIPLGSWEDFGQGIPELDDHRLLFAFTQATGGRYFGDVPTETDTALKLKRLAVEAQGKEGGQARLLRLEEWFRACLPARESRAGIR</sequence>
<evidence type="ECO:0000259" key="4">
    <source>
        <dbReference type="Pfam" id="PF05368"/>
    </source>
</evidence>
<proteinExistence type="inferred from homology"/>